<reference evidence="4" key="1">
    <citation type="submission" date="2016-10" db="EMBL/GenBank/DDBJ databases">
        <authorList>
            <person name="Varghese N."/>
            <person name="Submissions S."/>
        </authorList>
    </citation>
    <scope>NUCLEOTIDE SEQUENCE [LARGE SCALE GENOMIC DNA]</scope>
    <source>
        <strain evidence="4">DSM 7165</strain>
    </source>
</reference>
<dbReference type="SUPFAM" id="SSF109604">
    <property type="entry name" value="HD-domain/PDEase-like"/>
    <property type="match status" value="1"/>
</dbReference>
<dbReference type="Gene3D" id="1.10.3210.10">
    <property type="entry name" value="Hypothetical protein af1432"/>
    <property type="match status" value="1"/>
</dbReference>
<evidence type="ECO:0000259" key="1">
    <source>
        <dbReference type="PROSITE" id="PS50885"/>
    </source>
</evidence>
<dbReference type="GO" id="GO:0007165">
    <property type="term" value="P:signal transduction"/>
    <property type="evidence" value="ECO:0007669"/>
    <property type="project" value="InterPro"/>
</dbReference>
<dbReference type="InterPro" id="IPR003660">
    <property type="entry name" value="HAMP_dom"/>
</dbReference>
<dbReference type="SMART" id="SM00304">
    <property type="entry name" value="HAMP"/>
    <property type="match status" value="1"/>
</dbReference>
<dbReference type="STRING" id="64971.SAMN05421831_10679"/>
<dbReference type="CDD" id="cd06225">
    <property type="entry name" value="HAMP"/>
    <property type="match status" value="1"/>
</dbReference>
<dbReference type="InterPro" id="IPR037522">
    <property type="entry name" value="HD_GYP_dom"/>
</dbReference>
<sequence length="443" mass="49397">MGISLRFLAVALVILVLNGAVISWLSDQIMEDAFLQEAKHKIHLYLDQIAVQVAQLDPPTDADLAYFRQRINQHPIFGQQIQIKSLYLFDQQGQILAHSQGKRTPKKIQGAYAQVVLAGQASLGERVEWDPKHQEVSADFLLPIQLASGIQAGIEAEVSMTGVMQAIAHFDEPFEIQVWTSILGSSILMFLLLGWLVHRRLTGPVQDIYHVVQALCEGALHTRTQITSQDEIGTLARGVNQLAQSVQDLLAQQEEAYLQTLKALMRTLEAKDPYTAAHSGRVAHYSVKLGRYIGLAEQELNLLRKGALMHDLGKIGIQDQVLNKPAALTAEEYQHMQAHPQMTASIMKPLKRFKAFAEIAAWHHERWDGRGYPDGLTGTEIPLLARIVAIADTWDAMTGDRVYRKGMPAAKALAILESEQDQGQFDPQLIRQFIRLMQAELAS</sequence>
<evidence type="ECO:0000259" key="2">
    <source>
        <dbReference type="PROSITE" id="PS51832"/>
    </source>
</evidence>
<feature type="domain" description="HD-GYP" evidence="2">
    <location>
        <begin position="253"/>
        <end position="443"/>
    </location>
</feature>
<dbReference type="OrthoDB" id="9816273at2"/>
<organism evidence="3 4">
    <name type="scientific">Allopseudospirillum japonicum</name>
    <dbReference type="NCBI Taxonomy" id="64971"/>
    <lineage>
        <taxon>Bacteria</taxon>
        <taxon>Pseudomonadati</taxon>
        <taxon>Pseudomonadota</taxon>
        <taxon>Gammaproteobacteria</taxon>
        <taxon>Oceanospirillales</taxon>
        <taxon>Oceanospirillaceae</taxon>
        <taxon>Allopseudospirillum</taxon>
    </lineage>
</organism>
<proteinExistence type="predicted"/>
<feature type="domain" description="HAMP" evidence="1">
    <location>
        <begin position="199"/>
        <end position="251"/>
    </location>
</feature>
<name>A0A1H6SF92_9GAMM</name>
<dbReference type="AlphaFoldDB" id="A0A1H6SF92"/>
<dbReference type="Gene3D" id="6.10.340.10">
    <property type="match status" value="1"/>
</dbReference>
<dbReference type="GO" id="GO:0016020">
    <property type="term" value="C:membrane"/>
    <property type="evidence" value="ECO:0007669"/>
    <property type="project" value="InterPro"/>
</dbReference>
<protein>
    <submittedName>
        <fullName evidence="3">HAMP domain-containing protein</fullName>
    </submittedName>
</protein>
<dbReference type="InterPro" id="IPR003607">
    <property type="entry name" value="HD/PDEase_dom"/>
</dbReference>
<dbReference type="Proteomes" id="UP000242999">
    <property type="component" value="Unassembled WGS sequence"/>
</dbReference>
<evidence type="ECO:0000313" key="3">
    <source>
        <dbReference type="EMBL" id="SEI64604.1"/>
    </source>
</evidence>
<dbReference type="SMART" id="SM00471">
    <property type="entry name" value="HDc"/>
    <property type="match status" value="1"/>
</dbReference>
<evidence type="ECO:0000313" key="4">
    <source>
        <dbReference type="Proteomes" id="UP000242999"/>
    </source>
</evidence>
<dbReference type="EMBL" id="FNYH01000006">
    <property type="protein sequence ID" value="SEI64604.1"/>
    <property type="molecule type" value="Genomic_DNA"/>
</dbReference>
<dbReference type="PROSITE" id="PS51832">
    <property type="entry name" value="HD_GYP"/>
    <property type="match status" value="1"/>
</dbReference>
<gene>
    <name evidence="3" type="ORF">SAMN05421831_10679</name>
</gene>
<dbReference type="Pfam" id="PF00672">
    <property type="entry name" value="HAMP"/>
    <property type="match status" value="1"/>
</dbReference>
<dbReference type="PANTHER" id="PTHR43155">
    <property type="entry name" value="CYCLIC DI-GMP PHOSPHODIESTERASE PA4108-RELATED"/>
    <property type="match status" value="1"/>
</dbReference>
<dbReference type="PROSITE" id="PS50885">
    <property type="entry name" value="HAMP"/>
    <property type="match status" value="1"/>
</dbReference>
<dbReference type="GO" id="GO:0008081">
    <property type="term" value="F:phosphoric diester hydrolase activity"/>
    <property type="evidence" value="ECO:0007669"/>
    <property type="project" value="UniProtKB-ARBA"/>
</dbReference>
<dbReference type="CDD" id="cd00077">
    <property type="entry name" value="HDc"/>
    <property type="match status" value="1"/>
</dbReference>
<keyword evidence="4" id="KW-1185">Reference proteome</keyword>
<dbReference type="Pfam" id="PF13487">
    <property type="entry name" value="HD_5"/>
    <property type="match status" value="1"/>
</dbReference>
<accession>A0A1H6SF92</accession>
<dbReference type="PANTHER" id="PTHR43155:SF2">
    <property type="entry name" value="CYCLIC DI-GMP PHOSPHODIESTERASE PA4108"/>
    <property type="match status" value="1"/>
</dbReference>
<dbReference type="RefSeq" id="WP_093309450.1">
    <property type="nucleotide sequence ID" value="NZ_FNYH01000006.1"/>
</dbReference>
<dbReference type="SUPFAM" id="SSF158472">
    <property type="entry name" value="HAMP domain-like"/>
    <property type="match status" value="1"/>
</dbReference>